<dbReference type="InterPro" id="IPR036136">
    <property type="entry name" value="Nit/Sulf_reduc_fer-like_dom_sf"/>
</dbReference>
<keyword evidence="9" id="KW-1185">Reference proteome</keyword>
<evidence type="ECO:0000256" key="6">
    <source>
        <dbReference type="ARBA" id="ARBA00023014"/>
    </source>
</evidence>
<dbReference type="PANTHER" id="PTHR32439:SF9">
    <property type="entry name" value="BLR3264 PROTEIN"/>
    <property type="match status" value="1"/>
</dbReference>
<keyword evidence="3" id="KW-0479">Metal-binding</keyword>
<dbReference type="Pfam" id="PF03460">
    <property type="entry name" value="NIR_SIR_ferr"/>
    <property type="match status" value="1"/>
</dbReference>
<dbReference type="PROSITE" id="PS00365">
    <property type="entry name" value="NIR_SIR"/>
    <property type="match status" value="1"/>
</dbReference>
<evidence type="ECO:0000259" key="7">
    <source>
        <dbReference type="Pfam" id="PF03460"/>
    </source>
</evidence>
<evidence type="ECO:0000313" key="9">
    <source>
        <dbReference type="Proteomes" id="UP001062443"/>
    </source>
</evidence>
<evidence type="ECO:0000256" key="3">
    <source>
        <dbReference type="ARBA" id="ARBA00022723"/>
    </source>
</evidence>
<dbReference type="Gene3D" id="3.90.480.20">
    <property type="match status" value="1"/>
</dbReference>
<dbReference type="SUPFAM" id="SSF55124">
    <property type="entry name" value="Nitrite/Sulfite reductase N-terminal domain-like"/>
    <property type="match status" value="1"/>
</dbReference>
<keyword evidence="4" id="KW-0560">Oxidoreductase</keyword>
<dbReference type="RefSeq" id="WP_068168272.1">
    <property type="nucleotide sequence ID" value="NZ_BAQB01000008.1"/>
</dbReference>
<keyword evidence="6" id="KW-0411">Iron-sulfur</keyword>
<comment type="caution">
    <text evidence="8">The sequence shown here is derived from an EMBL/GenBank/DDBJ whole genome shotgun (WGS) entry which is preliminary data.</text>
</comment>
<keyword evidence="2" id="KW-0349">Heme</keyword>
<dbReference type="Proteomes" id="UP001062443">
    <property type="component" value="Unassembled WGS sequence"/>
</dbReference>
<evidence type="ECO:0000313" key="8">
    <source>
        <dbReference type="EMBL" id="GBR45623.1"/>
    </source>
</evidence>
<dbReference type="SUPFAM" id="SSF56014">
    <property type="entry name" value="Nitrite and sulphite reductase 4Fe-4S domain-like"/>
    <property type="match status" value="2"/>
</dbReference>
<dbReference type="InterPro" id="IPR045854">
    <property type="entry name" value="NO2/SO3_Rdtase_4Fe4S_sf"/>
</dbReference>
<dbReference type="InterPro" id="IPR005117">
    <property type="entry name" value="NiRdtase/SiRdtase_haem-b_fer"/>
</dbReference>
<dbReference type="Gene3D" id="3.30.413.10">
    <property type="entry name" value="Sulfite Reductase Hemoprotein, domain 1"/>
    <property type="match status" value="1"/>
</dbReference>
<protein>
    <submittedName>
        <fullName evidence="8">Cobalamin biosynthesis protein precorrin-3B biosynthesis protein CobG</fullName>
    </submittedName>
</protein>
<name>A0ABQ0QI33_9PROT</name>
<evidence type="ECO:0000256" key="4">
    <source>
        <dbReference type="ARBA" id="ARBA00023002"/>
    </source>
</evidence>
<accession>A0ABQ0QI33</accession>
<evidence type="ECO:0000256" key="2">
    <source>
        <dbReference type="ARBA" id="ARBA00022617"/>
    </source>
</evidence>
<feature type="domain" description="Nitrite/Sulfite reductase ferredoxin-like" evidence="7">
    <location>
        <begin position="19"/>
        <end position="76"/>
    </location>
</feature>
<organism evidence="8 9">
    <name type="scientific">Neokomagataea tanensis NBRC 106556</name>
    <dbReference type="NCBI Taxonomy" id="1223519"/>
    <lineage>
        <taxon>Bacteria</taxon>
        <taxon>Pseudomonadati</taxon>
        <taxon>Pseudomonadota</taxon>
        <taxon>Alphaproteobacteria</taxon>
        <taxon>Acetobacterales</taxon>
        <taxon>Acetobacteraceae</taxon>
        <taxon>Neokomagataea</taxon>
    </lineage>
</organism>
<sequence>MGRAPQVKGWCPDVFAPMQAKDGLLVRVRSPLRGFDAFGLRDLAVLGQRFGNGCIELTNRGNVQLRGFAAESLAEAQNFARDAGLVESDPALEKRRIVMVAPLAGLDPTEHPRTMALAQAVADFIRDEPCMAGLHPKFSVAVEGGGVVPCGVLAAELSLWADGAEWRVVCGHQMSVPLNEAEALRAMALLLERVATDADLARPSRLVEAFCACFPDLGWENIPAQSSGSMLVGALSHGMWGAGVVLGRMQGDDLARVADAMMVHKMQGERVRVTPFRGMVMPQKLAEVLSHESWLIMQVDDPRLRVKACIGALGCAHAGDETRDIALGMAPLVPEGRLLHVSGCVKGCAYPRVADVTLVTHGEDYYDVVLNGRARDEAMAQGVRPSGVGDVLAQIWKEDTLHDDIS</sequence>
<dbReference type="EMBL" id="BAQB01000008">
    <property type="protein sequence ID" value="GBR45623.1"/>
    <property type="molecule type" value="Genomic_DNA"/>
</dbReference>
<proteinExistence type="predicted"/>
<dbReference type="InterPro" id="IPR006066">
    <property type="entry name" value="NO2/SO3_Rdtase_FeS/sirohaem_BS"/>
</dbReference>
<keyword evidence="5" id="KW-0408">Iron</keyword>
<dbReference type="PANTHER" id="PTHR32439">
    <property type="entry name" value="FERREDOXIN--NITRITE REDUCTASE, CHLOROPLASTIC"/>
    <property type="match status" value="1"/>
</dbReference>
<keyword evidence="1" id="KW-0004">4Fe-4S</keyword>
<reference evidence="8" key="1">
    <citation type="submission" date="2013-04" db="EMBL/GenBank/DDBJ databases">
        <title>The genome sequencing project of 58 acetic acid bacteria.</title>
        <authorList>
            <person name="Okamoto-Kainuma A."/>
            <person name="Ishikawa M."/>
            <person name="Umino S."/>
            <person name="Koizumi Y."/>
            <person name="Shiwa Y."/>
            <person name="Yoshikawa H."/>
            <person name="Matsutani M."/>
            <person name="Matsushita K."/>
        </authorList>
    </citation>
    <scope>NUCLEOTIDE SEQUENCE</scope>
    <source>
        <strain evidence="8">NBRC 106556</strain>
    </source>
</reference>
<evidence type="ECO:0000256" key="5">
    <source>
        <dbReference type="ARBA" id="ARBA00023004"/>
    </source>
</evidence>
<gene>
    <name evidence="8" type="ORF">AA106556_0834</name>
</gene>
<evidence type="ECO:0000256" key="1">
    <source>
        <dbReference type="ARBA" id="ARBA00022485"/>
    </source>
</evidence>
<dbReference type="InterPro" id="IPR051329">
    <property type="entry name" value="NIR_SIR_4Fe-4S"/>
</dbReference>